<dbReference type="PANTHER" id="PTHR30622:SF4">
    <property type="entry name" value="UNDECAPRENYL-DIPHOSPHATASE"/>
    <property type="match status" value="1"/>
</dbReference>
<evidence type="ECO:0000256" key="1">
    <source>
        <dbReference type="ARBA" id="ARBA00004651"/>
    </source>
</evidence>
<evidence type="ECO:0000256" key="14">
    <source>
        <dbReference type="HAMAP-Rule" id="MF_01006"/>
    </source>
</evidence>
<dbReference type="EC" id="3.6.1.27" evidence="3 14"/>
<evidence type="ECO:0000256" key="11">
    <source>
        <dbReference type="ARBA" id="ARBA00032707"/>
    </source>
</evidence>
<dbReference type="HAMAP" id="MF_01006">
    <property type="entry name" value="Undec_diphosphatase"/>
    <property type="match status" value="1"/>
</dbReference>
<evidence type="ECO:0000256" key="6">
    <source>
        <dbReference type="ARBA" id="ARBA00022692"/>
    </source>
</evidence>
<sequence length="285" mass="31491">MGLVQGVTEFLPISSTAHLLVVRHLLGHAHPEDAFTVVIQIGSMVAVVGYFRRDLARLIAGSWEVLRQGGRRLSPDGRWALLVGIGTIPAGVAGFFGYGWLKSHAFALPVVAVVSVVFAVLMGVAEWWSAYRKRSGRAARTEQELNWWDALWIGCWQACALMPGGSRSGTTITGGLLLGLHRTAATRFSFVLALPIVLMAGFKEIWEECQRWQWPSTDSPPGQLATVESWAAWLIGFLVSTIVSYGAIWFLLRFVRRNSLWVFVVYRLGFGALLLVVWALGWLVP</sequence>
<dbReference type="GO" id="GO:0046677">
    <property type="term" value="P:response to antibiotic"/>
    <property type="evidence" value="ECO:0007669"/>
    <property type="project" value="UniProtKB-UniRule"/>
</dbReference>
<dbReference type="PANTHER" id="PTHR30622">
    <property type="entry name" value="UNDECAPRENYL-DIPHOSPHATASE"/>
    <property type="match status" value="1"/>
</dbReference>
<dbReference type="Proteomes" id="UP000542342">
    <property type="component" value="Unassembled WGS sequence"/>
</dbReference>
<feature type="transmembrane region" description="Helical" evidence="14">
    <location>
        <begin position="188"/>
        <end position="206"/>
    </location>
</feature>
<dbReference type="Pfam" id="PF02673">
    <property type="entry name" value="BacA"/>
    <property type="match status" value="1"/>
</dbReference>
<dbReference type="GO" id="GO:0071555">
    <property type="term" value="P:cell wall organization"/>
    <property type="evidence" value="ECO:0007669"/>
    <property type="project" value="UniProtKB-KW"/>
</dbReference>
<feature type="transmembrane region" description="Helical" evidence="14">
    <location>
        <begin position="230"/>
        <end position="252"/>
    </location>
</feature>
<keyword evidence="5 14" id="KW-1003">Cell membrane</keyword>
<dbReference type="EMBL" id="JACEFB010000002">
    <property type="protein sequence ID" value="MBA2225393.1"/>
    <property type="molecule type" value="Genomic_DNA"/>
</dbReference>
<comment type="function">
    <text evidence="14">Catalyzes the dephosphorylation of undecaprenyl diphosphate (UPP). Confers resistance to bacitracin.</text>
</comment>
<dbReference type="InterPro" id="IPR003824">
    <property type="entry name" value="UppP"/>
</dbReference>
<keyword evidence="9 14" id="KW-0472">Membrane</keyword>
<evidence type="ECO:0000256" key="7">
    <source>
        <dbReference type="ARBA" id="ARBA00022801"/>
    </source>
</evidence>
<evidence type="ECO:0000313" key="16">
    <source>
        <dbReference type="Proteomes" id="UP000542342"/>
    </source>
</evidence>
<proteinExistence type="inferred from homology"/>
<keyword evidence="7 14" id="KW-0378">Hydrolase</keyword>
<keyword evidence="16" id="KW-1185">Reference proteome</keyword>
<gene>
    <name evidence="14" type="primary">uppP</name>
    <name evidence="15" type="ORF">H0921_04355</name>
</gene>
<name>A0A7V9AAV0_9BACT</name>
<comment type="caution">
    <text evidence="15">The sequence shown here is derived from an EMBL/GenBank/DDBJ whole genome shotgun (WGS) entry which is preliminary data.</text>
</comment>
<evidence type="ECO:0000256" key="10">
    <source>
        <dbReference type="ARBA" id="ARBA00023251"/>
    </source>
</evidence>
<evidence type="ECO:0000256" key="4">
    <source>
        <dbReference type="ARBA" id="ARBA00021581"/>
    </source>
</evidence>
<feature type="transmembrane region" description="Helical" evidence="14">
    <location>
        <begin position="264"/>
        <end position="284"/>
    </location>
</feature>
<feature type="transmembrane region" description="Helical" evidence="14">
    <location>
        <begin position="106"/>
        <end position="128"/>
    </location>
</feature>
<dbReference type="GO" id="GO:0008360">
    <property type="term" value="P:regulation of cell shape"/>
    <property type="evidence" value="ECO:0007669"/>
    <property type="project" value="UniProtKB-KW"/>
</dbReference>
<comment type="subcellular location">
    <subcellularLocation>
        <location evidence="1 14">Cell membrane</location>
        <topology evidence="1 14">Multi-pass membrane protein</topology>
    </subcellularLocation>
</comment>
<feature type="transmembrane region" description="Helical" evidence="14">
    <location>
        <begin position="79"/>
        <end position="100"/>
    </location>
</feature>
<protein>
    <recommendedName>
        <fullName evidence="4 14">Undecaprenyl-diphosphatase</fullName>
        <ecNumber evidence="3 14">3.6.1.27</ecNumber>
    </recommendedName>
    <alternativeName>
        <fullName evidence="12 14">Bacitracin resistance protein</fullName>
    </alternativeName>
    <alternativeName>
        <fullName evidence="11 14">Undecaprenyl pyrophosphate phosphatase</fullName>
    </alternativeName>
</protein>
<evidence type="ECO:0000256" key="5">
    <source>
        <dbReference type="ARBA" id="ARBA00022475"/>
    </source>
</evidence>
<keyword evidence="14" id="KW-0133">Cell shape</keyword>
<dbReference type="AlphaFoldDB" id="A0A7V9AAV0"/>
<reference evidence="15 16" key="1">
    <citation type="submission" date="2020-07" db="EMBL/GenBank/DDBJ databases">
        <title>Thermogemmata thermophila gen. nov., sp. nov., a novel moderate thermophilic planctomycete from a Kamchatka hot spring.</title>
        <authorList>
            <person name="Elcheninov A.G."/>
            <person name="Podosokorskaya O.A."/>
            <person name="Kovaleva O.L."/>
            <person name="Novikov A."/>
            <person name="Bonch-Osmolovskaya E.A."/>
            <person name="Toshchakov S.V."/>
            <person name="Kublanov I.V."/>
        </authorList>
    </citation>
    <scope>NUCLEOTIDE SEQUENCE [LARGE SCALE GENOMIC DNA]</scope>
    <source>
        <strain evidence="15 16">2918</strain>
    </source>
</reference>
<feature type="transmembrane region" description="Helical" evidence="14">
    <location>
        <begin position="34"/>
        <end position="51"/>
    </location>
</feature>
<evidence type="ECO:0000256" key="13">
    <source>
        <dbReference type="ARBA" id="ARBA00047594"/>
    </source>
</evidence>
<evidence type="ECO:0000313" key="15">
    <source>
        <dbReference type="EMBL" id="MBA2225393.1"/>
    </source>
</evidence>
<dbReference type="GO" id="GO:0050380">
    <property type="term" value="F:undecaprenyl-diphosphatase activity"/>
    <property type="evidence" value="ECO:0007669"/>
    <property type="project" value="UniProtKB-UniRule"/>
</dbReference>
<evidence type="ECO:0000256" key="3">
    <source>
        <dbReference type="ARBA" id="ARBA00012374"/>
    </source>
</evidence>
<dbReference type="GO" id="GO:0005886">
    <property type="term" value="C:plasma membrane"/>
    <property type="evidence" value="ECO:0007669"/>
    <property type="project" value="UniProtKB-SubCell"/>
</dbReference>
<comment type="miscellaneous">
    <text evidence="14">Bacitracin is thought to be involved in the inhibition of peptidoglycan synthesis by sequestering undecaprenyl diphosphate, thereby reducing the pool of lipid carrier available.</text>
</comment>
<accession>A0A7V9AAV0</accession>
<dbReference type="GO" id="GO:0009252">
    <property type="term" value="P:peptidoglycan biosynthetic process"/>
    <property type="evidence" value="ECO:0007669"/>
    <property type="project" value="UniProtKB-KW"/>
</dbReference>
<keyword evidence="8 14" id="KW-1133">Transmembrane helix</keyword>
<evidence type="ECO:0000256" key="12">
    <source>
        <dbReference type="ARBA" id="ARBA00032932"/>
    </source>
</evidence>
<evidence type="ECO:0000256" key="2">
    <source>
        <dbReference type="ARBA" id="ARBA00010621"/>
    </source>
</evidence>
<organism evidence="15 16">
    <name type="scientific">Thermogemmata fonticola</name>
    <dbReference type="NCBI Taxonomy" id="2755323"/>
    <lineage>
        <taxon>Bacteria</taxon>
        <taxon>Pseudomonadati</taxon>
        <taxon>Planctomycetota</taxon>
        <taxon>Planctomycetia</taxon>
        <taxon>Gemmatales</taxon>
        <taxon>Gemmataceae</taxon>
        <taxon>Thermogemmata</taxon>
    </lineage>
</organism>
<evidence type="ECO:0000256" key="8">
    <source>
        <dbReference type="ARBA" id="ARBA00022989"/>
    </source>
</evidence>
<keyword evidence="10 14" id="KW-0046">Antibiotic resistance</keyword>
<keyword evidence="14" id="KW-0961">Cell wall biogenesis/degradation</keyword>
<evidence type="ECO:0000256" key="9">
    <source>
        <dbReference type="ARBA" id="ARBA00023136"/>
    </source>
</evidence>
<comment type="similarity">
    <text evidence="2 14">Belongs to the UppP family.</text>
</comment>
<keyword evidence="14" id="KW-0573">Peptidoglycan synthesis</keyword>
<comment type="catalytic activity">
    <reaction evidence="13 14">
        <text>di-trans,octa-cis-undecaprenyl diphosphate + H2O = di-trans,octa-cis-undecaprenyl phosphate + phosphate + H(+)</text>
        <dbReference type="Rhea" id="RHEA:28094"/>
        <dbReference type="ChEBI" id="CHEBI:15377"/>
        <dbReference type="ChEBI" id="CHEBI:15378"/>
        <dbReference type="ChEBI" id="CHEBI:43474"/>
        <dbReference type="ChEBI" id="CHEBI:58405"/>
        <dbReference type="ChEBI" id="CHEBI:60392"/>
        <dbReference type="EC" id="3.6.1.27"/>
    </reaction>
</comment>
<keyword evidence="6 14" id="KW-0812">Transmembrane</keyword>